<keyword evidence="1" id="KW-1133">Transmembrane helix</keyword>
<reference evidence="2 3" key="1">
    <citation type="submission" date="2024-02" db="EMBL/GenBank/DDBJ databases">
        <title>De novo assembly and annotation of 12 fungi associated with fruit tree decline syndrome in Ontario, Canada.</title>
        <authorList>
            <person name="Sulman M."/>
            <person name="Ellouze W."/>
            <person name="Ilyukhin E."/>
        </authorList>
    </citation>
    <scope>NUCLEOTIDE SEQUENCE [LARGE SCALE GENOMIC DNA]</scope>
    <source>
        <strain evidence="2 3">M97-236</strain>
    </source>
</reference>
<dbReference type="Proteomes" id="UP001521222">
    <property type="component" value="Unassembled WGS sequence"/>
</dbReference>
<evidence type="ECO:0000256" key="1">
    <source>
        <dbReference type="SAM" id="Phobius"/>
    </source>
</evidence>
<accession>A0ABR3S4A8</accession>
<name>A0ABR3S4A8_9PLEO</name>
<keyword evidence="1" id="KW-0472">Membrane</keyword>
<gene>
    <name evidence="2" type="ORF">SLS59_000234</name>
</gene>
<keyword evidence="3" id="KW-1185">Reference proteome</keyword>
<dbReference type="EMBL" id="JAKIXB020000001">
    <property type="protein sequence ID" value="KAL1611515.1"/>
    <property type="molecule type" value="Genomic_DNA"/>
</dbReference>
<feature type="transmembrane region" description="Helical" evidence="1">
    <location>
        <begin position="95"/>
        <end position="114"/>
    </location>
</feature>
<protein>
    <submittedName>
        <fullName evidence="2">Uncharacterized protein</fullName>
    </submittedName>
</protein>
<organism evidence="2 3">
    <name type="scientific">Nothophoma quercina</name>
    <dbReference type="NCBI Taxonomy" id="749835"/>
    <lineage>
        <taxon>Eukaryota</taxon>
        <taxon>Fungi</taxon>
        <taxon>Dikarya</taxon>
        <taxon>Ascomycota</taxon>
        <taxon>Pezizomycotina</taxon>
        <taxon>Dothideomycetes</taxon>
        <taxon>Pleosporomycetidae</taxon>
        <taxon>Pleosporales</taxon>
        <taxon>Pleosporineae</taxon>
        <taxon>Didymellaceae</taxon>
        <taxon>Nothophoma</taxon>
    </lineage>
</organism>
<evidence type="ECO:0000313" key="2">
    <source>
        <dbReference type="EMBL" id="KAL1611515.1"/>
    </source>
</evidence>
<comment type="caution">
    <text evidence="2">The sequence shown here is derived from an EMBL/GenBank/DDBJ whole genome shotgun (WGS) entry which is preliminary data.</text>
</comment>
<evidence type="ECO:0000313" key="3">
    <source>
        <dbReference type="Proteomes" id="UP001521222"/>
    </source>
</evidence>
<keyword evidence="1" id="KW-0812">Transmembrane</keyword>
<sequence length="311" mass="35432">MSASSRGFAAFKPASSFHLPSSLRAALFGHREQFFRPNAIHKPRNFSSTLLRRYQYPKAAPKGPATFVSSDPVLRQVVQTRQPVVLYEAPKSKWYYWKVYGLAAIWIGTGAYSIKFQEDVKDIPDLAFFVRPTYVVVGLSFIAIGCYICSAPTNRMRSLEVVPSMMGGPMQLRMAVRQAPWSKERIIYTNLGGATISEKCQPMVLELQEAERAKRQSVWQDLGDMNIVSKAWEGSARWVHQKWTNFFLKFKFAVLRFGIAKVEVQGEKWKIDCSGYLLENGKGMSRPNCIPYWQRATLTVRTAVDRILPEE</sequence>
<feature type="transmembrane region" description="Helical" evidence="1">
    <location>
        <begin position="126"/>
        <end position="149"/>
    </location>
</feature>
<proteinExistence type="predicted"/>